<dbReference type="PANTHER" id="PTHR40621">
    <property type="entry name" value="TRANSCRIPTION FACTOR KAPC-RELATED"/>
    <property type="match status" value="1"/>
</dbReference>
<evidence type="ECO:0000259" key="5">
    <source>
        <dbReference type="PROSITE" id="PS00036"/>
    </source>
</evidence>
<feature type="region of interest" description="Disordered" evidence="4">
    <location>
        <begin position="1"/>
        <end position="28"/>
    </location>
</feature>
<dbReference type="EMBL" id="KZ679687">
    <property type="protein sequence ID" value="PTB51010.1"/>
    <property type="molecule type" value="Genomic_DNA"/>
</dbReference>
<protein>
    <recommendedName>
        <fullName evidence="5">BZIP domain-containing protein</fullName>
    </recommendedName>
</protein>
<keyword evidence="3" id="KW-0175">Coiled coil</keyword>
<dbReference type="PANTHER" id="PTHR40621:SF6">
    <property type="entry name" value="AP-1-LIKE TRANSCRIPTION FACTOR YAP1-RELATED"/>
    <property type="match status" value="1"/>
</dbReference>
<evidence type="ECO:0000256" key="1">
    <source>
        <dbReference type="ARBA" id="ARBA00004123"/>
    </source>
</evidence>
<dbReference type="PROSITE" id="PS00036">
    <property type="entry name" value="BZIP_BASIC"/>
    <property type="match status" value="1"/>
</dbReference>
<proteinExistence type="predicted"/>
<dbReference type="Proteomes" id="UP000241690">
    <property type="component" value="Unassembled WGS sequence"/>
</dbReference>
<accession>A0A2T4A1R8</accession>
<evidence type="ECO:0000256" key="4">
    <source>
        <dbReference type="SAM" id="MobiDB-lite"/>
    </source>
</evidence>
<name>A0A2T4A1R8_TRIHA</name>
<comment type="subcellular location">
    <subcellularLocation>
        <location evidence="1">Nucleus</location>
    </subcellularLocation>
</comment>
<evidence type="ECO:0000313" key="7">
    <source>
        <dbReference type="Proteomes" id="UP000241690"/>
    </source>
</evidence>
<gene>
    <name evidence="6" type="ORF">M431DRAFT_533972</name>
</gene>
<dbReference type="InterPro" id="IPR050936">
    <property type="entry name" value="AP-1-like"/>
</dbReference>
<dbReference type="GO" id="GO:0090575">
    <property type="term" value="C:RNA polymerase II transcription regulator complex"/>
    <property type="evidence" value="ECO:0007669"/>
    <property type="project" value="TreeGrafter"/>
</dbReference>
<sequence>MRSHGQGGNNQNKNDYTDKKKVRNRLSQQAFRRRRAENLKTLQDRLNSSYKPQNETIARLEEENRNLRMQLVEVQAQLSRFAVNTQLLNDSVSRALNPNPSSHDVANKDVQSQLKIISESPSDDSYNLDEPLDFSSVASGIPFHTEAPVSADALKTSRELPTGLFPSLGVENCQCCGASDICQLSSCIFQKSWAESNSTFSDHL</sequence>
<feature type="non-terminal residue" evidence="6">
    <location>
        <position position="204"/>
    </location>
</feature>
<dbReference type="InterPro" id="IPR046347">
    <property type="entry name" value="bZIP_sf"/>
</dbReference>
<feature type="domain" description="BZIP" evidence="5">
    <location>
        <begin position="19"/>
        <end position="34"/>
    </location>
</feature>
<dbReference type="GO" id="GO:0000976">
    <property type="term" value="F:transcription cis-regulatory region binding"/>
    <property type="evidence" value="ECO:0007669"/>
    <property type="project" value="InterPro"/>
</dbReference>
<dbReference type="SUPFAM" id="SSF57959">
    <property type="entry name" value="Leucine zipper domain"/>
    <property type="match status" value="1"/>
</dbReference>
<evidence type="ECO:0000256" key="3">
    <source>
        <dbReference type="SAM" id="Coils"/>
    </source>
</evidence>
<reference evidence="6 7" key="1">
    <citation type="submission" date="2016-07" db="EMBL/GenBank/DDBJ databases">
        <title>Multiple horizontal gene transfer events from other fungi enriched the ability of initially mycotrophic Trichoderma (Ascomycota) to feed on dead plant biomass.</title>
        <authorList>
            <consortium name="DOE Joint Genome Institute"/>
            <person name="Aerts A."/>
            <person name="Atanasova L."/>
            <person name="Chenthamara K."/>
            <person name="Zhang J."/>
            <person name="Grujic M."/>
            <person name="Henrissat B."/>
            <person name="Kuo A."/>
            <person name="Salamov A."/>
            <person name="Lipzen A."/>
            <person name="Labutti K."/>
            <person name="Barry K."/>
            <person name="Miao Y."/>
            <person name="Rahimi M.J."/>
            <person name="Shen Q."/>
            <person name="Grigoriev I.V."/>
            <person name="Kubicek C.P."/>
            <person name="Druzhinina I.S."/>
        </authorList>
    </citation>
    <scope>NUCLEOTIDE SEQUENCE [LARGE SCALE GENOMIC DNA]</scope>
    <source>
        <strain evidence="6 7">CBS 226.95</strain>
    </source>
</reference>
<evidence type="ECO:0000313" key="6">
    <source>
        <dbReference type="EMBL" id="PTB51010.1"/>
    </source>
</evidence>
<feature type="coiled-coil region" evidence="3">
    <location>
        <begin position="50"/>
        <end position="77"/>
    </location>
</feature>
<dbReference type="Gene3D" id="1.20.5.170">
    <property type="match status" value="1"/>
</dbReference>
<dbReference type="CDD" id="cd14688">
    <property type="entry name" value="bZIP_YAP"/>
    <property type="match status" value="1"/>
</dbReference>
<dbReference type="AlphaFoldDB" id="A0A2T4A1R8"/>
<evidence type="ECO:0000256" key="2">
    <source>
        <dbReference type="ARBA" id="ARBA00023242"/>
    </source>
</evidence>
<dbReference type="RefSeq" id="XP_024770687.1">
    <property type="nucleotide sequence ID" value="XM_024920907.1"/>
</dbReference>
<keyword evidence="7" id="KW-1185">Reference proteome</keyword>
<keyword evidence="2" id="KW-0539">Nucleus</keyword>
<organism evidence="6 7">
    <name type="scientific">Trichoderma harzianum CBS 226.95</name>
    <dbReference type="NCBI Taxonomy" id="983964"/>
    <lineage>
        <taxon>Eukaryota</taxon>
        <taxon>Fungi</taxon>
        <taxon>Dikarya</taxon>
        <taxon>Ascomycota</taxon>
        <taxon>Pezizomycotina</taxon>
        <taxon>Sordariomycetes</taxon>
        <taxon>Hypocreomycetidae</taxon>
        <taxon>Hypocreales</taxon>
        <taxon>Hypocreaceae</taxon>
        <taxon>Trichoderma</taxon>
    </lineage>
</organism>
<dbReference type="GO" id="GO:0001228">
    <property type="term" value="F:DNA-binding transcription activator activity, RNA polymerase II-specific"/>
    <property type="evidence" value="ECO:0007669"/>
    <property type="project" value="TreeGrafter"/>
</dbReference>
<dbReference type="InterPro" id="IPR004827">
    <property type="entry name" value="bZIP"/>
</dbReference>
<dbReference type="GeneID" id="36629476"/>